<name>A0A369JVP0_HYPMA</name>
<dbReference type="InParanoid" id="A0A369JVP0"/>
<comment type="caution">
    <text evidence="1">The sequence shown here is derived from an EMBL/GenBank/DDBJ whole genome shotgun (WGS) entry which is preliminary data.</text>
</comment>
<accession>A0A369JVP0</accession>
<keyword evidence="2" id="KW-1185">Reference proteome</keyword>
<dbReference type="AlphaFoldDB" id="A0A369JVP0"/>
<reference evidence="1" key="1">
    <citation type="submission" date="2018-04" db="EMBL/GenBank/DDBJ databases">
        <title>Whole genome sequencing of Hypsizygus marmoreus.</title>
        <authorList>
            <person name="Choi I.-G."/>
            <person name="Min B."/>
            <person name="Kim J.-G."/>
            <person name="Kim S."/>
            <person name="Oh Y.-L."/>
            <person name="Kong W.-S."/>
            <person name="Park H."/>
            <person name="Jeong J."/>
            <person name="Song E.-S."/>
        </authorList>
    </citation>
    <scope>NUCLEOTIDE SEQUENCE [LARGE SCALE GENOMIC DNA]</scope>
    <source>
        <strain evidence="1">51987-8</strain>
    </source>
</reference>
<dbReference type="Proteomes" id="UP000076154">
    <property type="component" value="Unassembled WGS sequence"/>
</dbReference>
<sequence length="155" mass="16566">MFPVAGFAAGGPWIICRAGSHNYPQLHASSSGRSRSVFTNSHPFISPANHHSSDLLGGCWGAGVFLFATLENCADGLRLDVEDPSMTSLSFIHPVHAISNLVVYVFRHWRRSNPICGEAFPSALSTLGEFTSKRSAIATTDIISAKTDTVSALSC</sequence>
<protein>
    <submittedName>
        <fullName evidence="1">Uncharacterized protein</fullName>
    </submittedName>
</protein>
<dbReference type="EMBL" id="LUEZ02000042">
    <property type="protein sequence ID" value="RDB24617.1"/>
    <property type="molecule type" value="Genomic_DNA"/>
</dbReference>
<evidence type="ECO:0000313" key="1">
    <source>
        <dbReference type="EMBL" id="RDB24617.1"/>
    </source>
</evidence>
<organism evidence="1 2">
    <name type="scientific">Hypsizygus marmoreus</name>
    <name type="common">White beech mushroom</name>
    <name type="synonym">Agaricus marmoreus</name>
    <dbReference type="NCBI Taxonomy" id="39966"/>
    <lineage>
        <taxon>Eukaryota</taxon>
        <taxon>Fungi</taxon>
        <taxon>Dikarya</taxon>
        <taxon>Basidiomycota</taxon>
        <taxon>Agaricomycotina</taxon>
        <taxon>Agaricomycetes</taxon>
        <taxon>Agaricomycetidae</taxon>
        <taxon>Agaricales</taxon>
        <taxon>Tricholomatineae</taxon>
        <taxon>Lyophyllaceae</taxon>
        <taxon>Hypsizygus</taxon>
    </lineage>
</organism>
<gene>
    <name evidence="1" type="ORF">Hypma_008167</name>
</gene>
<evidence type="ECO:0000313" key="2">
    <source>
        <dbReference type="Proteomes" id="UP000076154"/>
    </source>
</evidence>
<proteinExistence type="predicted"/>